<dbReference type="AlphaFoldDB" id="A0AAD5WN36"/>
<dbReference type="PANTHER" id="PTHR10340">
    <property type="entry name" value="SPHINGOMYELIN PHOSPHODIESTERASE"/>
    <property type="match status" value="1"/>
</dbReference>
<evidence type="ECO:0000313" key="10">
    <source>
        <dbReference type="Proteomes" id="UP001201980"/>
    </source>
</evidence>
<feature type="binding site" evidence="4">
    <location>
        <position position="269"/>
    </location>
    <ligand>
        <name>Zn(2+)</name>
        <dbReference type="ChEBI" id="CHEBI:29105"/>
        <label>2</label>
    </ligand>
</feature>
<dbReference type="GO" id="GO:0046872">
    <property type="term" value="F:metal ion binding"/>
    <property type="evidence" value="ECO:0007669"/>
    <property type="project" value="UniProtKB-KW"/>
</dbReference>
<name>A0AAD5WN36_9PEZI</name>
<keyword evidence="1 3" id="KW-0378">Hydrolase</keyword>
<dbReference type="Pfam" id="PF00149">
    <property type="entry name" value="Metallophos"/>
    <property type="match status" value="1"/>
</dbReference>
<evidence type="ECO:0000256" key="7">
    <source>
        <dbReference type="SAM" id="SignalP"/>
    </source>
</evidence>
<reference evidence="9" key="1">
    <citation type="submission" date="2022-07" db="EMBL/GenBank/DDBJ databases">
        <title>Draft genome sequence of Zalerion maritima ATCC 34329, a (micro)plastics degrading marine fungus.</title>
        <authorList>
            <person name="Paco A."/>
            <person name="Goncalves M.F.M."/>
            <person name="Rocha-Santos T.A.P."/>
            <person name="Alves A."/>
        </authorList>
    </citation>
    <scope>NUCLEOTIDE SEQUENCE</scope>
    <source>
        <strain evidence="9">ATCC 34329</strain>
    </source>
</reference>
<dbReference type="Proteomes" id="UP001201980">
    <property type="component" value="Unassembled WGS sequence"/>
</dbReference>
<evidence type="ECO:0000256" key="5">
    <source>
        <dbReference type="PIRSR" id="PIRSR000948-2"/>
    </source>
</evidence>
<dbReference type="PIRSF" id="PIRSF000948">
    <property type="entry name" value="Sphingomy_PDE"/>
    <property type="match status" value="1"/>
</dbReference>
<evidence type="ECO:0000256" key="1">
    <source>
        <dbReference type="ARBA" id="ARBA00022801"/>
    </source>
</evidence>
<feature type="binding site" evidence="4">
    <location>
        <position position="157"/>
    </location>
    <ligand>
        <name>Zn(2+)</name>
        <dbReference type="ChEBI" id="CHEBI:29105"/>
        <label>1</label>
    </ligand>
</feature>
<feature type="binding site" evidence="4">
    <location>
        <position position="417"/>
    </location>
    <ligand>
        <name>Zn(2+)</name>
        <dbReference type="ChEBI" id="CHEBI:29105"/>
        <label>2</label>
    </ligand>
</feature>
<feature type="binding site" evidence="4">
    <location>
        <position position="383"/>
    </location>
    <ligand>
        <name>Zn(2+)</name>
        <dbReference type="ChEBI" id="CHEBI:29105"/>
        <label>2</label>
    </ligand>
</feature>
<feature type="disulfide bond" evidence="5">
    <location>
        <begin position="178"/>
        <end position="202"/>
    </location>
</feature>
<keyword evidence="3" id="KW-0326">Glycosidase</keyword>
<feature type="region of interest" description="Disordered" evidence="6">
    <location>
        <begin position="184"/>
        <end position="205"/>
    </location>
</feature>
<feature type="disulfide bond" evidence="5">
    <location>
        <begin position="72"/>
        <end position="83"/>
    </location>
</feature>
<comment type="similarity">
    <text evidence="3">Belongs to the acid sphingomyelinase family.</text>
</comment>
<feature type="binding site" evidence="4">
    <location>
        <position position="159"/>
    </location>
    <ligand>
        <name>Zn(2+)</name>
        <dbReference type="ChEBI" id="CHEBI:29105"/>
        <label>1</label>
    </ligand>
</feature>
<gene>
    <name evidence="9" type="ORF">MKZ38_007811</name>
</gene>
<feature type="chain" id="PRO_5042200841" description="Sphingomyelin phosphodiesterase" evidence="7">
    <location>
        <begin position="16"/>
        <end position="653"/>
    </location>
</feature>
<evidence type="ECO:0000313" key="9">
    <source>
        <dbReference type="EMBL" id="KAJ2894250.1"/>
    </source>
</evidence>
<keyword evidence="10" id="KW-1185">Reference proteome</keyword>
<evidence type="ECO:0000256" key="6">
    <source>
        <dbReference type="SAM" id="MobiDB-lite"/>
    </source>
</evidence>
<dbReference type="Gene3D" id="3.60.21.10">
    <property type="match status" value="1"/>
</dbReference>
<feature type="binding site" evidence="4">
    <location>
        <position position="419"/>
    </location>
    <ligand>
        <name>Zn(2+)</name>
        <dbReference type="ChEBI" id="CHEBI:29105"/>
        <label>1</label>
    </ligand>
</feature>
<keyword evidence="4" id="KW-0862">Zinc</keyword>
<evidence type="ECO:0000256" key="2">
    <source>
        <dbReference type="ARBA" id="ARBA00023180"/>
    </source>
</evidence>
<dbReference type="EMBL" id="JAKWBI020000513">
    <property type="protein sequence ID" value="KAJ2894250.1"/>
    <property type="molecule type" value="Genomic_DNA"/>
</dbReference>
<feature type="binding site" evidence="4">
    <location>
        <position position="231"/>
    </location>
    <ligand>
        <name>Zn(2+)</name>
        <dbReference type="ChEBI" id="CHEBI:29105"/>
        <label>1</label>
    </ligand>
</feature>
<proteinExistence type="inferred from homology"/>
<feature type="domain" description="Calcineurin-like phosphoesterase" evidence="8">
    <location>
        <begin position="150"/>
        <end position="420"/>
    </location>
</feature>
<feature type="signal peptide" evidence="7">
    <location>
        <begin position="1"/>
        <end position="15"/>
    </location>
</feature>
<feature type="disulfide bond" evidence="5">
    <location>
        <begin position="172"/>
        <end position="177"/>
    </location>
</feature>
<comment type="caution">
    <text evidence="9">The sequence shown here is derived from an EMBL/GenBank/DDBJ whole genome shotgun (WGS) entry which is preliminary data.</text>
</comment>
<keyword evidence="2" id="KW-0325">Glycoprotein</keyword>
<protein>
    <recommendedName>
        <fullName evidence="3">Sphingomyelin phosphodiesterase</fullName>
    </recommendedName>
</protein>
<dbReference type="InterPro" id="IPR029052">
    <property type="entry name" value="Metallo-depent_PP-like"/>
</dbReference>
<keyword evidence="7" id="KW-0732">Signal</keyword>
<accession>A0AAD5WN36</accession>
<dbReference type="GO" id="GO:0006685">
    <property type="term" value="P:sphingomyelin catabolic process"/>
    <property type="evidence" value="ECO:0007669"/>
    <property type="project" value="UniProtKB-UniRule"/>
</dbReference>
<comment type="function">
    <text evidence="3">Converts sphingomyelin to ceramide.</text>
</comment>
<dbReference type="CDD" id="cd00842">
    <property type="entry name" value="MPP_ASMase"/>
    <property type="match status" value="1"/>
</dbReference>
<dbReference type="InterPro" id="IPR004843">
    <property type="entry name" value="Calcineurin-like_PHP"/>
</dbReference>
<organism evidence="9 10">
    <name type="scientific">Zalerion maritima</name>
    <dbReference type="NCBI Taxonomy" id="339359"/>
    <lineage>
        <taxon>Eukaryota</taxon>
        <taxon>Fungi</taxon>
        <taxon>Dikarya</taxon>
        <taxon>Ascomycota</taxon>
        <taxon>Pezizomycotina</taxon>
        <taxon>Sordariomycetes</taxon>
        <taxon>Lulworthiomycetidae</taxon>
        <taxon>Lulworthiales</taxon>
        <taxon>Lulworthiaceae</taxon>
        <taxon>Zalerion</taxon>
    </lineage>
</organism>
<dbReference type="PANTHER" id="PTHR10340:SF34">
    <property type="entry name" value="SPHINGOMYELIN PHOSPHODIESTERASE"/>
    <property type="match status" value="1"/>
</dbReference>
<feature type="region of interest" description="Disordered" evidence="6">
    <location>
        <begin position="130"/>
        <end position="149"/>
    </location>
</feature>
<dbReference type="GO" id="GO:0016798">
    <property type="term" value="F:hydrolase activity, acting on glycosyl bonds"/>
    <property type="evidence" value="ECO:0007669"/>
    <property type="project" value="UniProtKB-KW"/>
</dbReference>
<evidence type="ECO:0000256" key="4">
    <source>
        <dbReference type="PIRSR" id="PIRSR000948-1"/>
    </source>
</evidence>
<dbReference type="InterPro" id="IPR041805">
    <property type="entry name" value="ASMase/PPN1_MPP"/>
</dbReference>
<feature type="binding site" evidence="4">
    <location>
        <position position="231"/>
    </location>
    <ligand>
        <name>Zn(2+)</name>
        <dbReference type="ChEBI" id="CHEBI:29105"/>
        <label>2</label>
    </ligand>
</feature>
<dbReference type="SUPFAM" id="SSF56300">
    <property type="entry name" value="Metallo-dependent phosphatases"/>
    <property type="match status" value="1"/>
</dbReference>
<dbReference type="GO" id="GO:0004767">
    <property type="term" value="F:sphingomyelin phosphodiesterase activity"/>
    <property type="evidence" value="ECO:0007669"/>
    <property type="project" value="UniProtKB-UniRule"/>
</dbReference>
<dbReference type="InterPro" id="IPR011160">
    <property type="entry name" value="Sphingomy_PDE"/>
</dbReference>
<feature type="disulfide bond" evidence="5">
    <location>
        <begin position="43"/>
        <end position="119"/>
    </location>
</feature>
<comment type="cofactor">
    <cofactor evidence="4">
        <name>Zn(2+)</name>
        <dbReference type="ChEBI" id="CHEBI:29105"/>
    </cofactor>
    <text evidence="4">Binds 2 Zn(2+) ions per subunit.</text>
</comment>
<keyword evidence="4" id="KW-0479">Metal-binding</keyword>
<keyword evidence="5" id="KW-1015">Disulfide bond</keyword>
<evidence type="ECO:0000256" key="3">
    <source>
        <dbReference type="PIRNR" id="PIRNR000948"/>
    </source>
</evidence>
<evidence type="ECO:0000259" key="8">
    <source>
        <dbReference type="Pfam" id="PF00149"/>
    </source>
</evidence>
<dbReference type="GO" id="GO:0016020">
    <property type="term" value="C:membrane"/>
    <property type="evidence" value="ECO:0007669"/>
    <property type="project" value="GOC"/>
</dbReference>
<sequence length="653" mass="71356">MRILPFLTVAAGVAAANPGTSLQLEERSVASDLWEKIEEATTCTACQAVLVVLKGLAHLGDHIFVSTLSGICKLTDLVDDDVCEGAIELEGPIIAHDLRHMSIGSDTSTLFCTTFLGLCDYPEVDEWDVPFPSPKPEGATRPSPSGEEPLKIVQFSDTHVDLFYTEGANTNCTKPICCRPYTTSDEPGNTDSPAGPHGDHNCDPPVSLEQSMFDAISTIVPDLSFAIFTGDIVDHAIWLTTEEQNTIDINDMYSRAASSIPLLFGTAGNHEQSPTNAFPTTAQNENSAEWIYSLLSEKWTQWIGSEAASTTAAQFGAYSTTFTPPSGNSTLRIISLNTNLYYVQNYWLYQKEMETDPSSQFTWLVSELQSAEDAGERVYIIGHMPMGAHDAFRNPSNYFDQILSRYGHVVSGMFFGHTHKDEFQVSYSSYGSSFADRKAEDATGVSWIAPSLTPTDGHPAFRVYTVDPATWMVLDAETYAADMSSPAFQAEGPVWLKYYGAREAYGALVQPPRPPAGGSGAREGAAAVGELGPAFWHGVTEAFLLSPNEALAGYVERKTRGYSPETCEDQECVDSTVCMLRGGRAQDNCFEPELGQQIFKRGLDGNGERREVHRDSCGVGVAREVLGMLKGRRDLREEVIRRAVDEGATLRRL</sequence>